<evidence type="ECO:0000313" key="7">
    <source>
        <dbReference type="Proteomes" id="UP001174909"/>
    </source>
</evidence>
<organism evidence="6 7">
    <name type="scientific">Geodia barretti</name>
    <name type="common">Barrett's horny sponge</name>
    <dbReference type="NCBI Taxonomy" id="519541"/>
    <lineage>
        <taxon>Eukaryota</taxon>
        <taxon>Metazoa</taxon>
        <taxon>Porifera</taxon>
        <taxon>Demospongiae</taxon>
        <taxon>Heteroscleromorpha</taxon>
        <taxon>Tetractinellida</taxon>
        <taxon>Astrophorina</taxon>
        <taxon>Geodiidae</taxon>
        <taxon>Geodia</taxon>
    </lineage>
</organism>
<gene>
    <name evidence="6" type="ORF">GBAR_LOCUS29631</name>
</gene>
<sequence>VEENAGFVRVCVELFDGCLQRDVYIEIKKLDATAMNEADFVGGKYQLHFENGSVSGAIDCIDMEIIDDNIKEGNESFLVVLSPGGDEAVHLVNHYADVYIIDDDWVNVTLSLANPAGTVKESNGAMLVLVELEGVIKTDVTVIVKTYDGSALKGLDYVSVTKEIVFTNYSENPHRLYIPIVNDCDCVEEYEYFSVNITTYMDCVHLPVEYVHITIIDDDIPEVTLERMIYEVYEDDTTVSLCVELKSDLKRDLEVHLYLQGVTATAGTDFDGTSPLTQTFVNGSTVGDRVYFDIPIFDDDIVEKEEFFSALLNADAKIHIDTAYVQITDNDTACVNFSQSVYEVQESNGSVEICVDVDGTLEDYLTVYLFTIPGTATAADFYPLSESLTFHDGGRQCVNISIVTGDALENVEKFSVVLSTRDERLEIKRYYTTVYIVEDGAVTIGFSQNVYQVEEEDENGEGSIVEICVEAGDLDRENVNVYVTTSSQTAIAGEDYSDVLAELRVLKFKFQRRRRFIGSITEEQCFNVTILSDPFVEEDEVFLVQLSTDDPGVVLSPEEAEVVIVNNDYIDVNLVAADIDVLESDVAAQVCIFITDGMLAIDVEVLLPLMMILQQLERTMWAM</sequence>
<reference evidence="6" key="1">
    <citation type="submission" date="2023-03" db="EMBL/GenBank/DDBJ databases">
        <authorList>
            <person name="Steffen K."/>
            <person name="Cardenas P."/>
        </authorList>
    </citation>
    <scope>NUCLEOTIDE SEQUENCE</scope>
</reference>
<name>A0AA35TUZ1_GEOBA</name>
<dbReference type="GO" id="GO:0005432">
    <property type="term" value="F:calcium:sodium antiporter activity"/>
    <property type="evidence" value="ECO:0007669"/>
    <property type="project" value="TreeGrafter"/>
</dbReference>
<feature type="domain" description="Calx-beta" evidence="5">
    <location>
        <begin position="96"/>
        <end position="198"/>
    </location>
</feature>
<keyword evidence="7" id="KW-1185">Reference proteome</keyword>
<comment type="caution">
    <text evidence="6">The sequence shown here is derived from an EMBL/GenBank/DDBJ whole genome shotgun (WGS) entry which is preliminary data.</text>
</comment>
<dbReference type="AlphaFoldDB" id="A0AA35TUZ1"/>
<keyword evidence="2" id="KW-0677">Repeat</keyword>
<evidence type="ECO:0000256" key="4">
    <source>
        <dbReference type="ARBA" id="ARBA00023065"/>
    </source>
</evidence>
<dbReference type="InterPro" id="IPR038081">
    <property type="entry name" value="CalX-like_sf"/>
</dbReference>
<feature type="domain" description="Calx-beta" evidence="5">
    <location>
        <begin position="211"/>
        <end position="313"/>
    </location>
</feature>
<proteinExistence type="predicted"/>
<dbReference type="InterPro" id="IPR051171">
    <property type="entry name" value="CaCA"/>
</dbReference>
<evidence type="ECO:0000259" key="5">
    <source>
        <dbReference type="SMART" id="SM00237"/>
    </source>
</evidence>
<dbReference type="GO" id="GO:0098703">
    <property type="term" value="P:calcium ion import across plasma membrane"/>
    <property type="evidence" value="ECO:0007669"/>
    <property type="project" value="TreeGrafter"/>
</dbReference>
<dbReference type="SMART" id="SM00237">
    <property type="entry name" value="Calx_beta"/>
    <property type="match status" value="5"/>
</dbReference>
<feature type="non-terminal residue" evidence="6">
    <location>
        <position position="1"/>
    </location>
</feature>
<protein>
    <submittedName>
        <fullName evidence="6">FRAS1-related extracellular matrix protein 2</fullName>
    </submittedName>
</protein>
<dbReference type="GO" id="GO:0007154">
    <property type="term" value="P:cell communication"/>
    <property type="evidence" value="ECO:0007669"/>
    <property type="project" value="InterPro"/>
</dbReference>
<feature type="domain" description="Calx-beta" evidence="5">
    <location>
        <begin position="432"/>
        <end position="547"/>
    </location>
</feature>
<dbReference type="GO" id="GO:0016020">
    <property type="term" value="C:membrane"/>
    <property type="evidence" value="ECO:0007669"/>
    <property type="project" value="InterPro"/>
</dbReference>
<dbReference type="EMBL" id="CASHTH010004164">
    <property type="protein sequence ID" value="CAI8054241.1"/>
    <property type="molecule type" value="Genomic_DNA"/>
</dbReference>
<dbReference type="GO" id="GO:0098794">
    <property type="term" value="C:postsynapse"/>
    <property type="evidence" value="ECO:0007669"/>
    <property type="project" value="TreeGrafter"/>
</dbReference>
<dbReference type="Proteomes" id="UP001174909">
    <property type="component" value="Unassembled WGS sequence"/>
</dbReference>
<dbReference type="PANTHER" id="PTHR11878:SF65">
    <property type="entry name" value="NA_CA-EXCHANGE PROTEIN, ISOFORM G"/>
    <property type="match status" value="1"/>
</dbReference>
<keyword evidence="1" id="KW-0732">Signal</keyword>
<dbReference type="SUPFAM" id="SSF141072">
    <property type="entry name" value="CalX-like"/>
    <property type="match status" value="5"/>
</dbReference>
<feature type="domain" description="Calx-beta" evidence="5">
    <location>
        <begin position="323"/>
        <end position="419"/>
    </location>
</feature>
<dbReference type="Pfam" id="PF03160">
    <property type="entry name" value="Calx-beta"/>
    <property type="match status" value="4"/>
</dbReference>
<dbReference type="PANTHER" id="PTHR11878">
    <property type="entry name" value="SODIUM/CALCIUM EXCHANGER"/>
    <property type="match status" value="1"/>
</dbReference>
<evidence type="ECO:0000313" key="6">
    <source>
        <dbReference type="EMBL" id="CAI8054241.1"/>
    </source>
</evidence>
<evidence type="ECO:0000256" key="1">
    <source>
        <dbReference type="ARBA" id="ARBA00022729"/>
    </source>
</evidence>
<keyword evidence="3" id="KW-0106">Calcium</keyword>
<keyword evidence="4" id="KW-0813">Transport</keyword>
<dbReference type="Gene3D" id="2.60.40.2030">
    <property type="match status" value="5"/>
</dbReference>
<feature type="domain" description="Calx-beta" evidence="5">
    <location>
        <begin position="1"/>
        <end position="82"/>
    </location>
</feature>
<keyword evidence="4" id="KW-0406">Ion transport</keyword>
<dbReference type="InterPro" id="IPR003644">
    <property type="entry name" value="Calx_beta"/>
</dbReference>
<evidence type="ECO:0000256" key="2">
    <source>
        <dbReference type="ARBA" id="ARBA00022737"/>
    </source>
</evidence>
<evidence type="ECO:0000256" key="3">
    <source>
        <dbReference type="ARBA" id="ARBA00022837"/>
    </source>
</evidence>
<accession>A0AA35TUZ1</accession>